<keyword evidence="2" id="KW-1185">Reference proteome</keyword>
<accession>A0A251UXG6</accession>
<organism evidence="1 2">
    <name type="scientific">Helianthus annuus</name>
    <name type="common">Common sunflower</name>
    <dbReference type="NCBI Taxonomy" id="4232"/>
    <lineage>
        <taxon>Eukaryota</taxon>
        <taxon>Viridiplantae</taxon>
        <taxon>Streptophyta</taxon>
        <taxon>Embryophyta</taxon>
        <taxon>Tracheophyta</taxon>
        <taxon>Spermatophyta</taxon>
        <taxon>Magnoliopsida</taxon>
        <taxon>eudicotyledons</taxon>
        <taxon>Gunneridae</taxon>
        <taxon>Pentapetalae</taxon>
        <taxon>asterids</taxon>
        <taxon>campanulids</taxon>
        <taxon>Asterales</taxon>
        <taxon>Asteraceae</taxon>
        <taxon>Asteroideae</taxon>
        <taxon>Heliantheae alliance</taxon>
        <taxon>Heliantheae</taxon>
        <taxon>Helianthus</taxon>
    </lineage>
</organism>
<dbReference type="SUPFAM" id="SSF54631">
    <property type="entry name" value="CBS-domain pair"/>
    <property type="match status" value="1"/>
</dbReference>
<dbReference type="Proteomes" id="UP000215914">
    <property type="component" value="Chromosome 4"/>
</dbReference>
<evidence type="ECO:0000313" key="2">
    <source>
        <dbReference type="Proteomes" id="UP000215914"/>
    </source>
</evidence>
<reference evidence="2" key="1">
    <citation type="journal article" date="2017" name="Nature">
        <title>The sunflower genome provides insights into oil metabolism, flowering and Asterid evolution.</title>
        <authorList>
            <person name="Badouin H."/>
            <person name="Gouzy J."/>
            <person name="Grassa C.J."/>
            <person name="Murat F."/>
            <person name="Staton S.E."/>
            <person name="Cottret L."/>
            <person name="Lelandais-Briere C."/>
            <person name="Owens G.L."/>
            <person name="Carrere S."/>
            <person name="Mayjonade B."/>
            <person name="Legrand L."/>
            <person name="Gill N."/>
            <person name="Kane N.C."/>
            <person name="Bowers J.E."/>
            <person name="Hubner S."/>
            <person name="Bellec A."/>
            <person name="Berard A."/>
            <person name="Berges H."/>
            <person name="Blanchet N."/>
            <person name="Boniface M.C."/>
            <person name="Brunel D."/>
            <person name="Catrice O."/>
            <person name="Chaidir N."/>
            <person name="Claudel C."/>
            <person name="Donnadieu C."/>
            <person name="Faraut T."/>
            <person name="Fievet G."/>
            <person name="Helmstetter N."/>
            <person name="King M."/>
            <person name="Knapp S.J."/>
            <person name="Lai Z."/>
            <person name="Le Paslier M.C."/>
            <person name="Lippi Y."/>
            <person name="Lorenzon L."/>
            <person name="Mandel J.R."/>
            <person name="Marage G."/>
            <person name="Marchand G."/>
            <person name="Marquand E."/>
            <person name="Bret-Mestries E."/>
            <person name="Morien E."/>
            <person name="Nambeesan S."/>
            <person name="Nguyen T."/>
            <person name="Pegot-Espagnet P."/>
            <person name="Pouilly N."/>
            <person name="Raftis F."/>
            <person name="Sallet E."/>
            <person name="Schiex T."/>
            <person name="Thomas J."/>
            <person name="Vandecasteele C."/>
            <person name="Vares D."/>
            <person name="Vear F."/>
            <person name="Vautrin S."/>
            <person name="Crespi M."/>
            <person name="Mangin B."/>
            <person name="Burke J.M."/>
            <person name="Salse J."/>
            <person name="Munos S."/>
            <person name="Vincourt P."/>
            <person name="Rieseberg L.H."/>
            <person name="Langlade N.B."/>
        </authorList>
    </citation>
    <scope>NUCLEOTIDE SEQUENCE [LARGE SCALE GENOMIC DNA]</scope>
    <source>
        <strain evidence="2">cv. SF193</strain>
    </source>
</reference>
<dbReference type="EMBL" id="CM007893">
    <property type="protein sequence ID" value="OTG28038.1"/>
    <property type="molecule type" value="Genomic_DNA"/>
</dbReference>
<evidence type="ECO:0000313" key="1">
    <source>
        <dbReference type="EMBL" id="OTG28038.1"/>
    </source>
</evidence>
<dbReference type="Gene3D" id="3.10.580.10">
    <property type="entry name" value="CBS-domain"/>
    <property type="match status" value="1"/>
</dbReference>
<dbReference type="InterPro" id="IPR046342">
    <property type="entry name" value="CBS_dom_sf"/>
</dbReference>
<dbReference type="AlphaFoldDB" id="A0A251UXG6"/>
<evidence type="ECO:0008006" key="3">
    <source>
        <dbReference type="Google" id="ProtNLM"/>
    </source>
</evidence>
<gene>
    <name evidence="1" type="ORF">HannXRQ_Chr04g0106691</name>
</gene>
<dbReference type="InParanoid" id="A0A251UXG6"/>
<dbReference type="STRING" id="4232.A0A251UXG6"/>
<proteinExistence type="predicted"/>
<protein>
    <recommendedName>
        <fullName evidence="3">CBS domain-containing protein</fullName>
    </recommendedName>
</protein>
<name>A0A251UXG6_HELAN</name>
<sequence>MGVFGKLCDLKSLLKGSSDSTSSRTCDPLCSVDETSSLEYEATYQPKTDLLKALAIFGVAATWAVAINHEVSNSEEFGTESAKKLEAFHVFYYFCKKSCKPLVVLLEGINLQCEWDLVKAISENCLPVIASMRFGICTRSDTLYQVITLLSDPEVRCVGVVEAGSQHVLGLITLRDVFSLIFRDYHLQQMAQLFQL</sequence>